<dbReference type="Proteomes" id="UP000254051">
    <property type="component" value="Unassembled WGS sequence"/>
</dbReference>
<protein>
    <recommendedName>
        <fullName evidence="4">DUF3810 domain-containing protein</fullName>
    </recommendedName>
</protein>
<name>A0A315ZZ76_9FIRM</name>
<accession>A0A315ZZ76</accession>
<reference evidence="3" key="1">
    <citation type="submission" date="2017-07" db="EMBL/GenBank/DDBJ databases">
        <authorList>
            <person name="Varghese N."/>
            <person name="Submissions S."/>
        </authorList>
    </citation>
    <scope>NUCLEOTIDE SEQUENCE [LARGE SCALE GENOMIC DNA]</scope>
    <source>
        <strain evidence="3">NLAE-zl-C134</strain>
    </source>
</reference>
<keyword evidence="1" id="KW-1133">Transmembrane helix</keyword>
<evidence type="ECO:0000313" key="2">
    <source>
        <dbReference type="EMBL" id="SUQ13960.1"/>
    </source>
</evidence>
<dbReference type="InterPro" id="IPR024294">
    <property type="entry name" value="DUF3810"/>
</dbReference>
<keyword evidence="3" id="KW-1185">Reference proteome</keyword>
<dbReference type="AlphaFoldDB" id="A0A315ZZ76"/>
<keyword evidence="1" id="KW-0472">Membrane</keyword>
<organism evidence="2 3">
    <name type="scientific">Faecalicatena contorta</name>
    <dbReference type="NCBI Taxonomy" id="39482"/>
    <lineage>
        <taxon>Bacteria</taxon>
        <taxon>Bacillati</taxon>
        <taxon>Bacillota</taxon>
        <taxon>Clostridia</taxon>
        <taxon>Lachnospirales</taxon>
        <taxon>Lachnospiraceae</taxon>
        <taxon>Faecalicatena</taxon>
    </lineage>
</organism>
<evidence type="ECO:0000256" key="1">
    <source>
        <dbReference type="SAM" id="Phobius"/>
    </source>
</evidence>
<dbReference type="OrthoDB" id="1048788at2"/>
<dbReference type="Pfam" id="PF12725">
    <property type="entry name" value="DUF3810"/>
    <property type="match status" value="1"/>
</dbReference>
<sequence length="367" mass="40314">MKKRKRKGIGITEKRLLSGCILLAAGAGLTVAAGELPGMAEWYSTHIYPVIVRIIGGVAGLFPFSLSELGLYGLTILLVGSLLHAAVRSVREKQGGAVILQWASGFFLGVSVLVFLYVLNCGINYKRVPFSKEAGIQAVAYTAEDLKQTCLWLTEEVNKRAGLVSRDEAGRMKLEDDNGKAVAEAMEQLGKKYPSLSGYYPRPKGLRVSEILSYQGLTGIYSPFTVEANYNADMTAYNIPFTACHELSHLRGFMQEEEANFIAFLACKDAPGEDFQYSGYLMSWIYSTNALRRIDAGAWEDVSAGLDEKAAADLKENSRFWNSYEGTVAEVSNKVNDTYLKVNGQSDGVESYDRMVDLIVAHFLKGV</sequence>
<proteinExistence type="predicted"/>
<dbReference type="EMBL" id="UHJJ01000004">
    <property type="protein sequence ID" value="SUQ13960.1"/>
    <property type="molecule type" value="Genomic_DNA"/>
</dbReference>
<dbReference type="RefSeq" id="WP_109710372.1">
    <property type="nucleotide sequence ID" value="NZ_QGDS01000004.1"/>
</dbReference>
<feature type="transmembrane region" description="Helical" evidence="1">
    <location>
        <begin position="99"/>
        <end position="119"/>
    </location>
</feature>
<feature type="transmembrane region" description="Helical" evidence="1">
    <location>
        <begin position="69"/>
        <end position="87"/>
    </location>
</feature>
<evidence type="ECO:0000313" key="3">
    <source>
        <dbReference type="Proteomes" id="UP000254051"/>
    </source>
</evidence>
<gene>
    <name evidence="2" type="ORF">SAMN05216529_104274</name>
</gene>
<keyword evidence="1" id="KW-0812">Transmembrane</keyword>
<feature type="transmembrane region" description="Helical" evidence="1">
    <location>
        <begin position="42"/>
        <end position="62"/>
    </location>
</feature>
<evidence type="ECO:0008006" key="4">
    <source>
        <dbReference type="Google" id="ProtNLM"/>
    </source>
</evidence>